<dbReference type="PROSITE" id="PS50125">
    <property type="entry name" value="GUANYLATE_CYCLASE_2"/>
    <property type="match status" value="1"/>
</dbReference>
<feature type="domain" description="Guanylate cyclase" evidence="2">
    <location>
        <begin position="30"/>
        <end position="142"/>
    </location>
</feature>
<dbReference type="Gene3D" id="3.30.70.1230">
    <property type="entry name" value="Nucleotide cyclase"/>
    <property type="match status" value="1"/>
</dbReference>
<dbReference type="InterPro" id="IPR029787">
    <property type="entry name" value="Nucleotide_cyclase"/>
</dbReference>
<protein>
    <recommendedName>
        <fullName evidence="2">Guanylate cyclase domain-containing protein</fullName>
    </recommendedName>
</protein>
<dbReference type="PANTHER" id="PTHR47691:SF3">
    <property type="entry name" value="HTH-TYPE TRANSCRIPTIONAL REGULATOR RV0890C-RELATED"/>
    <property type="match status" value="1"/>
</dbReference>
<dbReference type="PRINTS" id="PR00364">
    <property type="entry name" value="DISEASERSIST"/>
</dbReference>
<evidence type="ECO:0000259" key="2">
    <source>
        <dbReference type="PROSITE" id="PS50125"/>
    </source>
</evidence>
<evidence type="ECO:0000256" key="1">
    <source>
        <dbReference type="PROSITE-ProRule" id="PRU00339"/>
    </source>
</evidence>
<dbReference type="GO" id="GO:0004016">
    <property type="term" value="F:adenylate cyclase activity"/>
    <property type="evidence" value="ECO:0007669"/>
    <property type="project" value="UniProtKB-ARBA"/>
</dbReference>
<dbReference type="Gene3D" id="1.25.40.10">
    <property type="entry name" value="Tetratricopeptide repeat domain"/>
    <property type="match status" value="1"/>
</dbReference>
<dbReference type="Pfam" id="PF25872">
    <property type="entry name" value="HTH_77"/>
    <property type="match status" value="1"/>
</dbReference>
<dbReference type="InterPro" id="IPR058852">
    <property type="entry name" value="HTH_77"/>
</dbReference>
<dbReference type="GO" id="GO:0009190">
    <property type="term" value="P:cyclic nucleotide biosynthetic process"/>
    <property type="evidence" value="ECO:0007669"/>
    <property type="project" value="InterPro"/>
</dbReference>
<dbReference type="SUPFAM" id="SSF52540">
    <property type="entry name" value="P-loop containing nucleoside triphosphate hydrolases"/>
    <property type="match status" value="1"/>
</dbReference>
<gene>
    <name evidence="3" type="ORF">AVDCRST_MAG72-502</name>
</gene>
<dbReference type="PROSITE" id="PS50005">
    <property type="entry name" value="TPR"/>
    <property type="match status" value="1"/>
</dbReference>
<dbReference type="Pfam" id="PF13424">
    <property type="entry name" value="TPR_12"/>
    <property type="match status" value="1"/>
</dbReference>
<dbReference type="SUPFAM" id="SSF48452">
    <property type="entry name" value="TPR-like"/>
    <property type="match status" value="1"/>
</dbReference>
<dbReference type="Gene3D" id="3.40.50.300">
    <property type="entry name" value="P-loop containing nucleotide triphosphate hydrolases"/>
    <property type="match status" value="1"/>
</dbReference>
<dbReference type="InterPro" id="IPR041664">
    <property type="entry name" value="AAA_16"/>
</dbReference>
<dbReference type="AlphaFoldDB" id="A0A6J4LLU7"/>
<reference evidence="3" key="1">
    <citation type="submission" date="2020-02" db="EMBL/GenBank/DDBJ databases">
        <authorList>
            <person name="Meier V. D."/>
        </authorList>
    </citation>
    <scope>NUCLEOTIDE SEQUENCE</scope>
    <source>
        <strain evidence="3">AVDCRST_MAG72</strain>
    </source>
</reference>
<name>A0A6J4LLU7_9ACTN</name>
<sequence>MTAPRALAHNGSHLAIGGLLMTDLPSGTVTLLFSDIEGSTRLSRVLGSGFADTIEEHRRLLREVFARHSGIEVGTEGDSFFVAFEDAPAAMSAAVEAQRLLGSHQWSAGTSVKVRMGLHSGTPVPVAGDYLGYDVHRASRIASSAHGGQVVVSAATRHIAGAPVEDISFLDLGEHQLKDLDRPEHLYQLVAEGLPEHFPPLRSLSPVRNNLPESLSSFVGRRSELERLCALVEDHRLVTVTGPGGTGKTRLALEAARRLAPSYPSGIWFVELGTTTDPQLVLQTIALTIGLRDITGRQPIEAIAEYAEGKQMLLVLDNFEHVMAAVPEVGSLIQATSGLDVLVTSREVLHLRGERELRVPPLRLPRSLSRPAAELEQYESVRLFVERTRETVSDFELTDSNAAAIAAICQRLDGLPLAIELVVARIKVQSPRELLRRLDRALALLTSGSRDLPERQRNLRSTIEWSFDLLGRDEQVLLARISVFHGRVDMATVEAVCADSDIDTVSVLSALVDKSLVQHGPGNGGAAFWMLQTVREFAREKLEEHGDSEHCLREHAEHYRQVAVQAATEFFGPRQVAWLDRIDREGDDIQAAIRWCLQAGAVDRAALICEGVHAYWWVRGHYGTGRYWVRQVLAAGVGDPVMRARMLVADARLGMQQGAYREANASLVEAYETAQKHQDEPLAARVLSERFALRIKSAEFGVEDPPTGALDFFRRVGDVVAEGELLIRIGGEATLSGRFSEAIGHFERAVSLLRPTGNLWGLAAALNNIGFLTALEGRFAEALPLLHESREMYRTVQTKEGLASVSDSMALVMAGLGDLDEAITYYEQSVELFRDIGNRGEVASVLAHLGRARLEQGELERAAGCLREALEISTATNDPEVQAFALDGTAALMLRTGQSRPAARLFAAAARLRVKEDVALAPADQRRLDRELATVVDEVAPEDRAAATEWAEETPPEALFETALAATRSVATARSLTR</sequence>
<dbReference type="Pfam" id="PF13191">
    <property type="entry name" value="AAA_16"/>
    <property type="match status" value="1"/>
</dbReference>
<dbReference type="SMART" id="SM00028">
    <property type="entry name" value="TPR"/>
    <property type="match status" value="4"/>
</dbReference>
<dbReference type="Pfam" id="PF00211">
    <property type="entry name" value="Guanylate_cyc"/>
    <property type="match status" value="1"/>
</dbReference>
<dbReference type="Pfam" id="PF13176">
    <property type="entry name" value="TPR_7"/>
    <property type="match status" value="1"/>
</dbReference>
<organism evidence="3">
    <name type="scientific">uncultured Nocardioidaceae bacterium</name>
    <dbReference type="NCBI Taxonomy" id="253824"/>
    <lineage>
        <taxon>Bacteria</taxon>
        <taxon>Bacillati</taxon>
        <taxon>Actinomycetota</taxon>
        <taxon>Actinomycetes</taxon>
        <taxon>Propionibacteriales</taxon>
        <taxon>Nocardioidaceae</taxon>
        <taxon>environmental samples</taxon>
    </lineage>
</organism>
<dbReference type="PANTHER" id="PTHR47691">
    <property type="entry name" value="REGULATOR-RELATED"/>
    <property type="match status" value="1"/>
</dbReference>
<dbReference type="InterPro" id="IPR027417">
    <property type="entry name" value="P-loop_NTPase"/>
</dbReference>
<dbReference type="EMBL" id="CADCUJ010000020">
    <property type="protein sequence ID" value="CAA9335416.1"/>
    <property type="molecule type" value="Genomic_DNA"/>
</dbReference>
<accession>A0A6J4LLU7</accession>
<dbReference type="InterPro" id="IPR001054">
    <property type="entry name" value="A/G_cyclase"/>
</dbReference>
<proteinExistence type="predicted"/>
<evidence type="ECO:0000313" key="3">
    <source>
        <dbReference type="EMBL" id="CAA9335416.1"/>
    </source>
</evidence>
<dbReference type="InterPro" id="IPR019734">
    <property type="entry name" value="TPR_rpt"/>
</dbReference>
<keyword evidence="1" id="KW-0802">TPR repeat</keyword>
<dbReference type="InterPro" id="IPR011990">
    <property type="entry name" value="TPR-like_helical_dom_sf"/>
</dbReference>
<dbReference type="CDD" id="cd07302">
    <property type="entry name" value="CHD"/>
    <property type="match status" value="1"/>
</dbReference>
<dbReference type="GO" id="GO:0035556">
    <property type="term" value="P:intracellular signal transduction"/>
    <property type="evidence" value="ECO:0007669"/>
    <property type="project" value="InterPro"/>
</dbReference>
<dbReference type="SUPFAM" id="SSF55073">
    <property type="entry name" value="Nucleotide cyclase"/>
    <property type="match status" value="1"/>
</dbReference>
<feature type="repeat" description="TPR" evidence="1">
    <location>
        <begin position="843"/>
        <end position="876"/>
    </location>
</feature>
<dbReference type="SMART" id="SM00044">
    <property type="entry name" value="CYCc"/>
    <property type="match status" value="1"/>
</dbReference>